<evidence type="ECO:0000256" key="6">
    <source>
        <dbReference type="ARBA" id="ARBA00022695"/>
    </source>
</evidence>
<comment type="subcellular location">
    <subcellularLocation>
        <location evidence="1 10">Cytoplasm</location>
    </subcellularLocation>
</comment>
<dbReference type="PIRSF" id="PIRSF004930">
    <property type="entry name" value="Tln_factor_SUA5"/>
    <property type="match status" value="1"/>
</dbReference>
<keyword evidence="4 10" id="KW-0808">Transferase</keyword>
<dbReference type="Proteomes" id="UP000722121">
    <property type="component" value="Unassembled WGS sequence"/>
</dbReference>
<keyword evidence="6 10" id="KW-0548">Nucleotidyltransferase</keyword>
<accession>A0ABS3ARR0</accession>
<evidence type="ECO:0000256" key="7">
    <source>
        <dbReference type="ARBA" id="ARBA00022741"/>
    </source>
</evidence>
<keyword evidence="3 10" id="KW-0963">Cytoplasm</keyword>
<dbReference type="SUPFAM" id="SSF55821">
    <property type="entry name" value="YrdC/RibB"/>
    <property type="match status" value="1"/>
</dbReference>
<dbReference type="Pfam" id="PF01300">
    <property type="entry name" value="Sua5_yciO_yrdC"/>
    <property type="match status" value="1"/>
</dbReference>
<comment type="catalytic activity">
    <reaction evidence="9 10">
        <text>L-threonine + hydrogencarbonate + ATP = L-threonylcarbamoyladenylate + diphosphate + H2O</text>
        <dbReference type="Rhea" id="RHEA:36407"/>
        <dbReference type="ChEBI" id="CHEBI:15377"/>
        <dbReference type="ChEBI" id="CHEBI:17544"/>
        <dbReference type="ChEBI" id="CHEBI:30616"/>
        <dbReference type="ChEBI" id="CHEBI:33019"/>
        <dbReference type="ChEBI" id="CHEBI:57926"/>
        <dbReference type="ChEBI" id="CHEBI:73682"/>
        <dbReference type="EC" id="2.7.7.87"/>
    </reaction>
</comment>
<protein>
    <recommendedName>
        <fullName evidence="10">Threonylcarbamoyl-AMP synthase</fullName>
        <shortName evidence="10">TC-AMP synthase</shortName>
        <ecNumber evidence="10">2.7.7.87</ecNumber>
    </recommendedName>
    <alternativeName>
        <fullName evidence="10">L-threonylcarbamoyladenylate synthase</fullName>
    </alternativeName>
</protein>
<keyword evidence="8 10" id="KW-0067">ATP-binding</keyword>
<comment type="function">
    <text evidence="10">Required for the formation of a threonylcarbamoyl group on adenosine at position 37 (t(6)A37) in tRNAs that read codons beginning with adenine.</text>
</comment>
<dbReference type="InterPro" id="IPR006070">
    <property type="entry name" value="Sua5-like_dom"/>
</dbReference>
<feature type="domain" description="YrdC-like" evidence="11">
    <location>
        <begin position="2"/>
        <end position="186"/>
    </location>
</feature>
<evidence type="ECO:0000313" key="12">
    <source>
        <dbReference type="EMBL" id="MBN4067050.1"/>
    </source>
</evidence>
<dbReference type="Gene3D" id="3.90.870.10">
    <property type="entry name" value="DHBP synthase"/>
    <property type="match status" value="1"/>
</dbReference>
<evidence type="ECO:0000256" key="1">
    <source>
        <dbReference type="ARBA" id="ARBA00004496"/>
    </source>
</evidence>
<proteinExistence type="inferred from homology"/>
<comment type="similarity">
    <text evidence="2 10">Belongs to the SUA5 family.</text>
</comment>
<dbReference type="Pfam" id="PF03481">
    <property type="entry name" value="Sua5_C"/>
    <property type="match status" value="1"/>
</dbReference>
<reference evidence="12 13" key="1">
    <citation type="submission" date="2021-02" db="EMBL/GenBank/DDBJ databases">
        <title>Activity-based single-cell genomes from oceanic crustal fluid captures similar information to metagenomic and metatranscriptomic surveys with orders of magnitude less sampling.</title>
        <authorList>
            <person name="D'Angelo T.S."/>
            <person name="Orcutt B.N."/>
        </authorList>
    </citation>
    <scope>NUCLEOTIDE SEQUENCE [LARGE SCALE GENOMIC DNA]</scope>
    <source>
        <strain evidence="12">AH-315-G07</strain>
    </source>
</reference>
<dbReference type="EC" id="2.7.7.87" evidence="10"/>
<keyword evidence="7 10" id="KW-0547">Nucleotide-binding</keyword>
<keyword evidence="13" id="KW-1185">Reference proteome</keyword>
<dbReference type="PROSITE" id="PS51163">
    <property type="entry name" value="YRDC"/>
    <property type="match status" value="1"/>
</dbReference>
<dbReference type="PANTHER" id="PTHR17490">
    <property type="entry name" value="SUA5"/>
    <property type="match status" value="1"/>
</dbReference>
<comment type="caution">
    <text evidence="12">The sequence shown here is derived from an EMBL/GenBank/DDBJ whole genome shotgun (WGS) entry which is preliminary data.</text>
</comment>
<dbReference type="InterPro" id="IPR010923">
    <property type="entry name" value="T(6)A37_SUA5"/>
</dbReference>
<evidence type="ECO:0000256" key="10">
    <source>
        <dbReference type="PIRNR" id="PIRNR004930"/>
    </source>
</evidence>
<sequence length="302" mass="33530">MRVSLVEAVEILRDGGVVAVPTETVYGIAAKADSEEALATLIALKGRSSTNPMSILIANMADLRQYTNTFPNKFEELISFWPGPLTLAIPLKKTVVSPYIRAGKENVSFRMPGSLILQQIICDCGPIVCPSANRSGRTPALSIEDVQNEFGDRLAVLADEEEGTGIESTVLSFQKERWILIREGVIPVEKIEPMVGYPLQQEAVEEGVISPMCQLSTGKYDPLYPLVLGFEGRDYPGAKKVVVMGPVDQPKIVAKKLFQSLRTVENEDAERIWVDMDFPQQGLFRSIRHRIKQWAESWRPAL</sequence>
<organism evidence="12 13">
    <name type="scientific">Simkania negevensis</name>
    <dbReference type="NCBI Taxonomy" id="83561"/>
    <lineage>
        <taxon>Bacteria</taxon>
        <taxon>Pseudomonadati</taxon>
        <taxon>Chlamydiota</taxon>
        <taxon>Chlamydiia</taxon>
        <taxon>Parachlamydiales</taxon>
        <taxon>Simkaniaceae</taxon>
        <taxon>Simkania</taxon>
    </lineage>
</organism>
<evidence type="ECO:0000256" key="9">
    <source>
        <dbReference type="ARBA" id="ARBA00048366"/>
    </source>
</evidence>
<dbReference type="InterPro" id="IPR005145">
    <property type="entry name" value="Sua5_C"/>
</dbReference>
<evidence type="ECO:0000259" key="11">
    <source>
        <dbReference type="PROSITE" id="PS51163"/>
    </source>
</evidence>
<evidence type="ECO:0000256" key="4">
    <source>
        <dbReference type="ARBA" id="ARBA00022679"/>
    </source>
</evidence>
<dbReference type="InterPro" id="IPR050156">
    <property type="entry name" value="TC-AMP_synthase_SUA5"/>
</dbReference>
<evidence type="ECO:0000256" key="8">
    <source>
        <dbReference type="ARBA" id="ARBA00022840"/>
    </source>
</evidence>
<evidence type="ECO:0000313" key="13">
    <source>
        <dbReference type="Proteomes" id="UP000722121"/>
    </source>
</evidence>
<dbReference type="EMBL" id="JAFITR010000056">
    <property type="protein sequence ID" value="MBN4067050.1"/>
    <property type="molecule type" value="Genomic_DNA"/>
</dbReference>
<dbReference type="NCBIfam" id="TIGR00057">
    <property type="entry name" value="L-threonylcarbamoyladenylate synthase"/>
    <property type="match status" value="1"/>
</dbReference>
<keyword evidence="5 10" id="KW-0819">tRNA processing</keyword>
<evidence type="ECO:0000256" key="2">
    <source>
        <dbReference type="ARBA" id="ARBA00007663"/>
    </source>
</evidence>
<evidence type="ECO:0000256" key="5">
    <source>
        <dbReference type="ARBA" id="ARBA00022694"/>
    </source>
</evidence>
<name>A0ABS3ARR0_9BACT</name>
<dbReference type="InterPro" id="IPR017945">
    <property type="entry name" value="DHBP_synth_RibB-like_a/b_dom"/>
</dbReference>
<gene>
    <name evidence="12" type="ORF">JYU14_03100</name>
</gene>
<dbReference type="PANTHER" id="PTHR17490:SF16">
    <property type="entry name" value="THREONYLCARBAMOYL-AMP SYNTHASE"/>
    <property type="match status" value="1"/>
</dbReference>
<evidence type="ECO:0000256" key="3">
    <source>
        <dbReference type="ARBA" id="ARBA00022490"/>
    </source>
</evidence>